<dbReference type="HOGENOM" id="CLU_2236369_0_0_1"/>
<keyword evidence="3" id="KW-1185">Reference proteome</keyword>
<dbReference type="EMBL" id="GL636528">
    <property type="protein sequence ID" value="EFW13233.1"/>
    <property type="molecule type" value="Genomic_DNA"/>
</dbReference>
<feature type="compositionally biased region" description="Polar residues" evidence="1">
    <location>
        <begin position="22"/>
        <end position="35"/>
    </location>
</feature>
<dbReference type="Proteomes" id="UP000002497">
    <property type="component" value="Unassembled WGS sequence"/>
</dbReference>
<sequence length="105" mass="12141">MTTSHVADLIEVDTNVEEMNINEGTGSSRATTSETPVDDMGNRDISLNTLDETQREKIFEEKKTCLQKNLADIYEQNKICRLQKQIEYEQRIVNDDFSLEFLLHT</sequence>
<reference evidence="3" key="2">
    <citation type="submission" date="2010-03" db="EMBL/GenBank/DDBJ databases">
        <title>The genome sequence of Coccidioides posadasii strain Silveira.</title>
        <authorList>
            <consortium name="The Broad Institute Genome Sequencing Center for Infectious Disease"/>
            <person name="Neafsey D."/>
            <person name="Orbach M."/>
            <person name="Henn M.R."/>
            <person name="Cole G.T."/>
            <person name="Galgiani J."/>
            <person name="Gardner M.J."/>
            <person name="Kirkland T.N."/>
            <person name="Taylor J.W."/>
            <person name="Young S.K."/>
            <person name="Zeng Q."/>
            <person name="Koehrsen M."/>
            <person name="Alvarado L."/>
            <person name="Berlin A."/>
            <person name="Borenstein D."/>
            <person name="Chapman S.B."/>
            <person name="Chen Z."/>
            <person name="Engels R."/>
            <person name="Freedman E."/>
            <person name="Gellesch M."/>
            <person name="Goldberg J."/>
            <person name="Griggs A."/>
            <person name="Gujja S."/>
            <person name="Heilman E."/>
            <person name="Heiman D."/>
            <person name="Howarth C."/>
            <person name="Jen D."/>
            <person name="Larson L."/>
            <person name="Mehta T."/>
            <person name="Neiman D."/>
            <person name="Park D."/>
            <person name="Pearson M."/>
            <person name="Richards J."/>
            <person name="Roberts A."/>
            <person name="Saif S."/>
            <person name="Shea T."/>
            <person name="Shenoy N."/>
            <person name="Sisk P."/>
            <person name="Stolte C."/>
            <person name="Sykes S."/>
            <person name="Walk T."/>
            <person name="White J."/>
            <person name="Yandava C."/>
            <person name="Haas B."/>
            <person name="Nusbaum C."/>
            <person name="Birren B."/>
        </authorList>
    </citation>
    <scope>NUCLEOTIDE SEQUENCE [LARGE SCALE GENOMIC DNA]</scope>
    <source>
        <strain evidence="3">RMSCC 757 / Silveira</strain>
    </source>
</reference>
<feature type="region of interest" description="Disordered" evidence="1">
    <location>
        <begin position="21"/>
        <end position="44"/>
    </location>
</feature>
<gene>
    <name evidence="2" type="ORF">CPSG_10174</name>
</gene>
<protein>
    <submittedName>
        <fullName evidence="2">Uncharacterized protein</fullName>
    </submittedName>
</protein>
<proteinExistence type="predicted"/>
<dbReference type="OMA" id="HTQPIEE"/>
<reference evidence="3" key="1">
    <citation type="journal article" date="2010" name="Genome Res.">
        <title>Population genomic sequencing of Coccidioides fungi reveals recent hybridization and transposon control.</title>
        <authorList>
            <person name="Neafsey D.E."/>
            <person name="Barker B.M."/>
            <person name="Sharpton T.J."/>
            <person name="Stajich J.E."/>
            <person name="Park D.J."/>
            <person name="Whiston E."/>
            <person name="Hung C.-Y."/>
            <person name="McMahan C."/>
            <person name="White J."/>
            <person name="Sykes S."/>
            <person name="Heiman D."/>
            <person name="Young S."/>
            <person name="Zeng Q."/>
            <person name="Abouelleil A."/>
            <person name="Aftuck L."/>
            <person name="Bessette D."/>
            <person name="Brown A."/>
            <person name="FitzGerald M."/>
            <person name="Lui A."/>
            <person name="Macdonald J.P."/>
            <person name="Priest M."/>
            <person name="Orbach M.J."/>
            <person name="Galgiani J.N."/>
            <person name="Kirkland T.N."/>
            <person name="Cole G.T."/>
            <person name="Birren B.W."/>
            <person name="Henn M.R."/>
            <person name="Taylor J.W."/>
            <person name="Rounsley S.D."/>
        </authorList>
    </citation>
    <scope>NUCLEOTIDE SEQUENCE [LARGE SCALE GENOMIC DNA]</scope>
    <source>
        <strain evidence="3">RMSCC 757 / Silveira</strain>
    </source>
</reference>
<evidence type="ECO:0000313" key="3">
    <source>
        <dbReference type="Proteomes" id="UP000002497"/>
    </source>
</evidence>
<dbReference type="AlphaFoldDB" id="E9DK25"/>
<accession>E9DK25</accession>
<dbReference type="STRING" id="443226.E9DK25"/>
<evidence type="ECO:0000256" key="1">
    <source>
        <dbReference type="SAM" id="MobiDB-lite"/>
    </source>
</evidence>
<dbReference type="VEuPathDB" id="FungiDB:CPSG_10174"/>
<name>E9DK25_COCPS</name>
<evidence type="ECO:0000313" key="2">
    <source>
        <dbReference type="EMBL" id="EFW13233.1"/>
    </source>
</evidence>
<organism evidence="3">
    <name type="scientific">Coccidioides posadasii (strain RMSCC 757 / Silveira)</name>
    <name type="common">Valley fever fungus</name>
    <dbReference type="NCBI Taxonomy" id="443226"/>
    <lineage>
        <taxon>Eukaryota</taxon>
        <taxon>Fungi</taxon>
        <taxon>Dikarya</taxon>
        <taxon>Ascomycota</taxon>
        <taxon>Pezizomycotina</taxon>
        <taxon>Eurotiomycetes</taxon>
        <taxon>Eurotiomycetidae</taxon>
        <taxon>Onygenales</taxon>
        <taxon>Onygenaceae</taxon>
        <taxon>Coccidioides</taxon>
    </lineage>
</organism>